<protein>
    <submittedName>
        <fullName evidence="8">Uncharacterized protein</fullName>
    </submittedName>
</protein>
<keyword evidence="5" id="KW-0175">Coiled coil</keyword>
<gene>
    <name evidence="8" type="ORF">MSPICULIGERA_LOCUS18368</name>
</gene>
<dbReference type="AlphaFoldDB" id="A0AA36D5F5"/>
<evidence type="ECO:0000256" key="4">
    <source>
        <dbReference type="ARBA" id="ARBA00022729"/>
    </source>
</evidence>
<evidence type="ECO:0000256" key="1">
    <source>
        <dbReference type="ARBA" id="ARBA00004613"/>
    </source>
</evidence>
<dbReference type="GO" id="GO:0005576">
    <property type="term" value="C:extracellular region"/>
    <property type="evidence" value="ECO:0007669"/>
    <property type="project" value="UniProtKB-SubCell"/>
</dbReference>
<sequence>MRALIFCTLAVVVLVHGRPASSEDALRTIMDNAAKFDITDTIPQKLLRNKLNSEEFSPDLQEFAKSLDLVDVAGFMMLYGKRATFDTLDEVPGIMKQISPNTYKKVKKLMAACQLRFEELTPAAQRLFTEHGRDGLDGINAYNRLTEKAREEKLGNFIDAFHELSDEDQESIREQFPGVYKFNTDLRFIKKFAAEMDRQMAKQIRELRGELAILEAS</sequence>
<feature type="signal peptide" evidence="7">
    <location>
        <begin position="1"/>
        <end position="17"/>
    </location>
</feature>
<dbReference type="InterPro" id="IPR008632">
    <property type="entry name" value="Gp-FAR-1"/>
</dbReference>
<dbReference type="GO" id="GO:0008289">
    <property type="term" value="F:lipid binding"/>
    <property type="evidence" value="ECO:0007669"/>
    <property type="project" value="UniProtKB-KW"/>
</dbReference>
<accession>A0AA36D5F5</accession>
<comment type="caution">
    <text evidence="8">The sequence shown here is derived from an EMBL/GenBank/DDBJ whole genome shotgun (WGS) entry which is preliminary data.</text>
</comment>
<organism evidence="8 9">
    <name type="scientific">Mesorhabditis spiculigera</name>
    <dbReference type="NCBI Taxonomy" id="96644"/>
    <lineage>
        <taxon>Eukaryota</taxon>
        <taxon>Metazoa</taxon>
        <taxon>Ecdysozoa</taxon>
        <taxon>Nematoda</taxon>
        <taxon>Chromadorea</taxon>
        <taxon>Rhabditida</taxon>
        <taxon>Rhabditina</taxon>
        <taxon>Rhabditomorpha</taxon>
        <taxon>Rhabditoidea</taxon>
        <taxon>Rhabditidae</taxon>
        <taxon>Mesorhabditinae</taxon>
        <taxon>Mesorhabditis</taxon>
    </lineage>
</organism>
<evidence type="ECO:0000256" key="7">
    <source>
        <dbReference type="SAM" id="SignalP"/>
    </source>
</evidence>
<evidence type="ECO:0000256" key="3">
    <source>
        <dbReference type="ARBA" id="ARBA00022525"/>
    </source>
</evidence>
<comment type="subcellular location">
    <subcellularLocation>
        <location evidence="1">Secreted</location>
    </subcellularLocation>
</comment>
<evidence type="ECO:0000256" key="6">
    <source>
        <dbReference type="ARBA" id="ARBA00023121"/>
    </source>
</evidence>
<evidence type="ECO:0000313" key="8">
    <source>
        <dbReference type="EMBL" id="CAJ0580167.1"/>
    </source>
</evidence>
<feature type="non-terminal residue" evidence="8">
    <location>
        <position position="217"/>
    </location>
</feature>
<comment type="similarity">
    <text evidence="2">Belongs to the fatty-acid and retinol-binding protein (FARBP) family.</text>
</comment>
<dbReference type="Gene3D" id="1.20.120.1100">
    <property type="match status" value="1"/>
</dbReference>
<evidence type="ECO:0000256" key="5">
    <source>
        <dbReference type="ARBA" id="ARBA00023054"/>
    </source>
</evidence>
<keyword evidence="6" id="KW-0446">Lipid-binding</keyword>
<keyword evidence="4 7" id="KW-0732">Signal</keyword>
<keyword evidence="3" id="KW-0964">Secreted</keyword>
<dbReference type="EMBL" id="CATQJA010002659">
    <property type="protein sequence ID" value="CAJ0580167.1"/>
    <property type="molecule type" value="Genomic_DNA"/>
</dbReference>
<reference evidence="8" key="1">
    <citation type="submission" date="2023-06" db="EMBL/GenBank/DDBJ databases">
        <authorList>
            <person name="Delattre M."/>
        </authorList>
    </citation>
    <scope>NUCLEOTIDE SEQUENCE</scope>
    <source>
        <strain evidence="8">AF72</strain>
    </source>
</reference>
<name>A0AA36D5F5_9BILA</name>
<dbReference type="Pfam" id="PF05823">
    <property type="entry name" value="Gp-FAR-1"/>
    <property type="match status" value="1"/>
</dbReference>
<dbReference type="Proteomes" id="UP001177023">
    <property type="component" value="Unassembled WGS sequence"/>
</dbReference>
<feature type="chain" id="PRO_5041451010" evidence="7">
    <location>
        <begin position="18"/>
        <end position="217"/>
    </location>
</feature>
<proteinExistence type="inferred from homology"/>
<evidence type="ECO:0000313" key="9">
    <source>
        <dbReference type="Proteomes" id="UP001177023"/>
    </source>
</evidence>
<evidence type="ECO:0000256" key="2">
    <source>
        <dbReference type="ARBA" id="ARBA00006648"/>
    </source>
</evidence>
<keyword evidence="9" id="KW-1185">Reference proteome</keyword>